<dbReference type="SUPFAM" id="SSF53756">
    <property type="entry name" value="UDP-Glycosyltransferase/glycogen phosphorylase"/>
    <property type="match status" value="1"/>
</dbReference>
<feature type="domain" description="Glycosyltransferase subfamily 4-like N-terminal" evidence="2">
    <location>
        <begin position="2"/>
        <end position="46"/>
    </location>
</feature>
<dbReference type="EMBL" id="MEZV01000005">
    <property type="protein sequence ID" value="OGD67877.1"/>
    <property type="molecule type" value="Genomic_DNA"/>
</dbReference>
<gene>
    <name evidence="3" type="ORF">A3F08_00475</name>
</gene>
<organism evidence="3 4">
    <name type="scientific">Candidatus Berkelbacteria bacterium RIFCSPHIGHO2_12_FULL_36_9</name>
    <dbReference type="NCBI Taxonomy" id="1797469"/>
    <lineage>
        <taxon>Bacteria</taxon>
        <taxon>Candidatus Berkelbacteria</taxon>
    </lineage>
</organism>
<accession>A0A1F5EKC9</accession>
<evidence type="ECO:0000259" key="2">
    <source>
        <dbReference type="Pfam" id="PF13439"/>
    </source>
</evidence>
<evidence type="ECO:0000313" key="3">
    <source>
        <dbReference type="EMBL" id="OGD67877.1"/>
    </source>
</evidence>
<dbReference type="GO" id="GO:0016757">
    <property type="term" value="F:glycosyltransferase activity"/>
    <property type="evidence" value="ECO:0007669"/>
    <property type="project" value="InterPro"/>
</dbReference>
<dbReference type="Pfam" id="PF00534">
    <property type="entry name" value="Glycos_transf_1"/>
    <property type="match status" value="1"/>
</dbReference>
<reference evidence="3 4" key="1">
    <citation type="journal article" date="2016" name="Nat. Commun.">
        <title>Thousands of microbial genomes shed light on interconnected biogeochemical processes in an aquifer system.</title>
        <authorList>
            <person name="Anantharaman K."/>
            <person name="Brown C.T."/>
            <person name="Hug L.A."/>
            <person name="Sharon I."/>
            <person name="Castelle C.J."/>
            <person name="Probst A.J."/>
            <person name="Thomas B.C."/>
            <person name="Singh A."/>
            <person name="Wilkins M.J."/>
            <person name="Karaoz U."/>
            <person name="Brodie E.L."/>
            <person name="Williams K.H."/>
            <person name="Hubbard S.S."/>
            <person name="Banfield J.F."/>
        </authorList>
    </citation>
    <scope>NUCLEOTIDE SEQUENCE [LARGE SCALE GENOMIC DNA]</scope>
</reference>
<proteinExistence type="predicted"/>
<feature type="domain" description="Glycosyl transferase family 1" evidence="1">
    <location>
        <begin position="53"/>
        <end position="219"/>
    </location>
</feature>
<evidence type="ECO:0000259" key="1">
    <source>
        <dbReference type="Pfam" id="PF00534"/>
    </source>
</evidence>
<dbReference type="PANTHER" id="PTHR45947">
    <property type="entry name" value="SULFOQUINOVOSYL TRANSFERASE SQD2"/>
    <property type="match status" value="1"/>
</dbReference>
<dbReference type="Gene3D" id="3.40.50.2000">
    <property type="entry name" value="Glycogen Phosphorylase B"/>
    <property type="match status" value="2"/>
</dbReference>
<sequence length="269" mass="30966">MKSYIKNFVKKCQLIIAPAQGIKDKLLEYKVETPIEIVPNGIDLKRFKNRNKNFIKDKYNLKNWPMFVFVGRIAEEKNLTFLINAFTKVLEKHHECYLILVGGGPEQQRYQDLITTSQSRTGRFWLKDRVIITGFVPYEEIPDYLASSDIFVSTSKTEVHPLTVLEAMATGLPSVVFDTVGTGEIIINNIDGLKTKTDNIKDYVWAMIRLLENKTIRLELGHLALEKSKRYSYLETSKIMEKVYNKVLEKYSSKSSKATLPSMVKEENV</sequence>
<evidence type="ECO:0008006" key="5">
    <source>
        <dbReference type="Google" id="ProtNLM"/>
    </source>
</evidence>
<dbReference type="Pfam" id="PF13439">
    <property type="entry name" value="Glyco_transf_4"/>
    <property type="match status" value="1"/>
</dbReference>
<dbReference type="InterPro" id="IPR050194">
    <property type="entry name" value="Glycosyltransferase_grp1"/>
</dbReference>
<evidence type="ECO:0000313" key="4">
    <source>
        <dbReference type="Proteomes" id="UP000176451"/>
    </source>
</evidence>
<dbReference type="InterPro" id="IPR028098">
    <property type="entry name" value="Glyco_trans_4-like_N"/>
</dbReference>
<name>A0A1F5EKC9_9BACT</name>
<comment type="caution">
    <text evidence="3">The sequence shown here is derived from an EMBL/GenBank/DDBJ whole genome shotgun (WGS) entry which is preliminary data.</text>
</comment>
<protein>
    <recommendedName>
        <fullName evidence="5">Glycosyl transferase family 1 domain-containing protein</fullName>
    </recommendedName>
</protein>
<dbReference type="InterPro" id="IPR001296">
    <property type="entry name" value="Glyco_trans_1"/>
</dbReference>
<dbReference type="PANTHER" id="PTHR45947:SF3">
    <property type="entry name" value="SULFOQUINOVOSYL TRANSFERASE SQD2"/>
    <property type="match status" value="1"/>
</dbReference>
<dbReference type="STRING" id="1797469.A3F08_00475"/>
<dbReference type="AlphaFoldDB" id="A0A1F5EKC9"/>
<dbReference type="Proteomes" id="UP000176451">
    <property type="component" value="Unassembled WGS sequence"/>
</dbReference>